<accession>A0ABS8CYA2</accession>
<dbReference type="EMBL" id="JAJBMB010000008">
    <property type="protein sequence ID" value="MCB5446461.1"/>
    <property type="molecule type" value="Genomic_DNA"/>
</dbReference>
<proteinExistence type="predicted"/>
<evidence type="ECO:0000313" key="2">
    <source>
        <dbReference type="Proteomes" id="UP001299409"/>
    </source>
</evidence>
<gene>
    <name evidence="1" type="ORF">LIP50_09635</name>
</gene>
<dbReference type="RefSeq" id="WP_226924329.1">
    <property type="nucleotide sequence ID" value="NZ_JAJBMB010000008.1"/>
</dbReference>
<sequence>MSFAYGESKHRECRSGGNKKRKNGEIFANTFQGKLAEFALYQIFEQNNINVEYPDLEVYDRGVWDIYDLKVNDNLIAVKSTKAYGNLLLLETKDWNEFGEYIPNKNNREYCKFDYLILVRVNPSIDSILKSKRLLFYNSCNRDYLEKLLKEQHWEFDIPGFICNDSLVNIIKNNNVIPKSALLGKNTKMDAENYYIETGEMNNNLNELFNYFKIKGVNI</sequence>
<name>A0ABS8CYA2_9FIRM</name>
<evidence type="ECO:0008006" key="3">
    <source>
        <dbReference type="Google" id="ProtNLM"/>
    </source>
</evidence>
<keyword evidence="2" id="KW-1185">Reference proteome</keyword>
<reference evidence="1 2" key="1">
    <citation type="submission" date="2021-10" db="EMBL/GenBank/DDBJ databases">
        <title>Collection of gut derived symbiotic bacterial strains cultured from healthy donors.</title>
        <authorList>
            <person name="Lin H."/>
            <person name="Littmann E."/>
            <person name="Claire K."/>
            <person name="Pamer E."/>
        </authorList>
    </citation>
    <scope>NUCLEOTIDE SEQUENCE [LARGE SCALE GENOMIC DNA]</scope>
    <source>
        <strain evidence="1 2">MSK.17.68</strain>
    </source>
</reference>
<dbReference type="Proteomes" id="UP001299409">
    <property type="component" value="Unassembled WGS sequence"/>
</dbReference>
<organism evidence="1 2">
    <name type="scientific">Intestinibacter bartlettii</name>
    <dbReference type="NCBI Taxonomy" id="261299"/>
    <lineage>
        <taxon>Bacteria</taxon>
        <taxon>Bacillati</taxon>
        <taxon>Bacillota</taxon>
        <taxon>Clostridia</taxon>
        <taxon>Peptostreptococcales</taxon>
        <taxon>Peptostreptococcaceae</taxon>
        <taxon>Intestinibacter</taxon>
    </lineage>
</organism>
<comment type="caution">
    <text evidence="1">The sequence shown here is derived from an EMBL/GenBank/DDBJ whole genome shotgun (WGS) entry which is preliminary data.</text>
</comment>
<protein>
    <recommendedName>
        <fullName evidence="3">NERD domain-containing protein</fullName>
    </recommendedName>
</protein>
<evidence type="ECO:0000313" key="1">
    <source>
        <dbReference type="EMBL" id="MCB5446461.1"/>
    </source>
</evidence>